<evidence type="ECO:0000259" key="3">
    <source>
        <dbReference type="SMART" id="SM00062"/>
    </source>
</evidence>
<evidence type="ECO:0000256" key="2">
    <source>
        <dbReference type="SAM" id="SignalP"/>
    </source>
</evidence>
<dbReference type="PROSITE" id="PS51257">
    <property type="entry name" value="PROKAR_LIPOPROTEIN"/>
    <property type="match status" value="1"/>
</dbReference>
<dbReference type="InterPro" id="IPR001638">
    <property type="entry name" value="Solute-binding_3/MltF_N"/>
</dbReference>
<protein>
    <submittedName>
        <fullName evidence="4">Polar amino acid transport system substrate-binding protein</fullName>
    </submittedName>
</protein>
<dbReference type="EMBL" id="FMYW01000006">
    <property type="protein sequence ID" value="SDC39393.1"/>
    <property type="molecule type" value="Genomic_DNA"/>
</dbReference>
<accession>A0A1G6L8C7</accession>
<keyword evidence="5" id="KW-1185">Reference proteome</keyword>
<dbReference type="OrthoDB" id="9774451at2"/>
<dbReference type="AlphaFoldDB" id="A0A1G6L8C7"/>
<proteinExistence type="predicted"/>
<dbReference type="RefSeq" id="WP_093730187.1">
    <property type="nucleotide sequence ID" value="NZ_FMYW01000006.1"/>
</dbReference>
<evidence type="ECO:0000313" key="4">
    <source>
        <dbReference type="EMBL" id="SDC39393.1"/>
    </source>
</evidence>
<reference evidence="5" key="1">
    <citation type="submission" date="2016-10" db="EMBL/GenBank/DDBJ databases">
        <authorList>
            <person name="Varghese N."/>
            <person name="Submissions S."/>
        </authorList>
    </citation>
    <scope>NUCLEOTIDE SEQUENCE [LARGE SCALE GENOMIC DNA]</scope>
    <source>
        <strain evidence="5">DSM 11005</strain>
    </source>
</reference>
<dbReference type="SUPFAM" id="SSF53850">
    <property type="entry name" value="Periplasmic binding protein-like II"/>
    <property type="match status" value="1"/>
</dbReference>
<dbReference type="Gene3D" id="3.40.190.10">
    <property type="entry name" value="Periplasmic binding protein-like II"/>
    <property type="match status" value="2"/>
</dbReference>
<dbReference type="Proteomes" id="UP000198943">
    <property type="component" value="Unassembled WGS sequence"/>
</dbReference>
<evidence type="ECO:0000313" key="5">
    <source>
        <dbReference type="Proteomes" id="UP000198943"/>
    </source>
</evidence>
<dbReference type="PANTHER" id="PTHR35936:SF19">
    <property type="entry name" value="AMINO-ACID-BINDING PROTEIN YXEM-RELATED"/>
    <property type="match status" value="1"/>
</dbReference>
<feature type="chain" id="PRO_5038588582" evidence="2">
    <location>
        <begin position="19"/>
        <end position="264"/>
    </location>
</feature>
<sequence>MKKILCFVLAIVCLLAVAGCGGHAPQQAGAPVHKESHTEKVLRVGTDADYPPFEYYQESTKAFIGFDVELIQGVAREAGYSKVEFVDLEFNNLLPSLKDGQVDAVISCMNMTEERKKAADFTEPYLASSNVVVGAVDAQFGSADVMKGKRIAAEIGSIHEKQVKQYSDAVIETGGADEALKLVIDKKADYAVMDHYTARFFITNFYNGKLQIVATLPDESDNGIAIAVAKGNTTLLAQLNEGLKKYQAHASFHQLRNNYFGKLK</sequence>
<keyword evidence="1 2" id="KW-0732">Signal</keyword>
<evidence type="ECO:0000256" key="1">
    <source>
        <dbReference type="ARBA" id="ARBA00022729"/>
    </source>
</evidence>
<feature type="domain" description="Solute-binding protein family 3/N-terminal" evidence="3">
    <location>
        <begin position="41"/>
        <end position="263"/>
    </location>
</feature>
<dbReference type="PANTHER" id="PTHR35936">
    <property type="entry name" value="MEMBRANE-BOUND LYTIC MUREIN TRANSGLYCOSYLASE F"/>
    <property type="match status" value="1"/>
</dbReference>
<dbReference type="SMART" id="SM00062">
    <property type="entry name" value="PBPb"/>
    <property type="match status" value="1"/>
</dbReference>
<dbReference type="Pfam" id="PF00497">
    <property type="entry name" value="SBP_bac_3"/>
    <property type="match status" value="1"/>
</dbReference>
<name>A0A1G6L8C7_9FIRM</name>
<gene>
    <name evidence="4" type="ORF">SAMN04487864_106109</name>
</gene>
<feature type="signal peptide" evidence="2">
    <location>
        <begin position="1"/>
        <end position="18"/>
    </location>
</feature>
<organism evidence="4 5">
    <name type="scientific">Succiniclasticum ruminis</name>
    <dbReference type="NCBI Taxonomy" id="40841"/>
    <lineage>
        <taxon>Bacteria</taxon>
        <taxon>Bacillati</taxon>
        <taxon>Bacillota</taxon>
        <taxon>Negativicutes</taxon>
        <taxon>Acidaminococcales</taxon>
        <taxon>Acidaminococcaceae</taxon>
        <taxon>Succiniclasticum</taxon>
    </lineage>
</organism>